<dbReference type="AlphaFoldDB" id="A0AA36F454"/>
<evidence type="ECO:0000313" key="2">
    <source>
        <dbReference type="Proteomes" id="UP001162480"/>
    </source>
</evidence>
<evidence type="ECO:0000313" key="1">
    <source>
        <dbReference type="EMBL" id="CAI9723290.1"/>
    </source>
</evidence>
<organism evidence="1 2">
    <name type="scientific">Octopus vulgaris</name>
    <name type="common">Common octopus</name>
    <dbReference type="NCBI Taxonomy" id="6645"/>
    <lineage>
        <taxon>Eukaryota</taxon>
        <taxon>Metazoa</taxon>
        <taxon>Spiralia</taxon>
        <taxon>Lophotrochozoa</taxon>
        <taxon>Mollusca</taxon>
        <taxon>Cephalopoda</taxon>
        <taxon>Coleoidea</taxon>
        <taxon>Octopodiformes</taxon>
        <taxon>Octopoda</taxon>
        <taxon>Incirrata</taxon>
        <taxon>Octopodidae</taxon>
        <taxon>Octopus</taxon>
    </lineage>
</organism>
<keyword evidence="2" id="KW-1185">Reference proteome</keyword>
<sequence>MRKCDQYVAQMQIEGVRIDMDYSIEMKCEERWSKTRVLHKNETYIQEDVGYVTSRKYNINHSHDDHVANVATSVAIQNHKSVREQVL</sequence>
<accession>A0AA36F454</accession>
<reference evidence="1" key="1">
    <citation type="submission" date="2023-08" db="EMBL/GenBank/DDBJ databases">
        <authorList>
            <person name="Alioto T."/>
            <person name="Alioto T."/>
            <person name="Gomez Garrido J."/>
        </authorList>
    </citation>
    <scope>NUCLEOTIDE SEQUENCE</scope>
</reference>
<dbReference type="EMBL" id="OX597818">
    <property type="protein sequence ID" value="CAI9723290.1"/>
    <property type="molecule type" value="Genomic_DNA"/>
</dbReference>
<dbReference type="Proteomes" id="UP001162480">
    <property type="component" value="Chromosome 5"/>
</dbReference>
<protein>
    <submittedName>
        <fullName evidence="1">Uncharacterized protein</fullName>
    </submittedName>
</protein>
<proteinExistence type="predicted"/>
<gene>
    <name evidence="1" type="ORF">OCTVUL_1B030942</name>
</gene>
<name>A0AA36F454_OCTVU</name>